<dbReference type="Proteomes" id="UP000610594">
    <property type="component" value="Unassembled WGS sequence"/>
</dbReference>
<dbReference type="Gene3D" id="2.180.10.10">
    <property type="entry name" value="RHS repeat-associated core"/>
    <property type="match status" value="1"/>
</dbReference>
<dbReference type="RefSeq" id="WP_167241000.1">
    <property type="nucleotide sequence ID" value="NZ_WHJF01000195.1"/>
</dbReference>
<sequence length="168" mass="18119">MQSDPIGLDGGINTYAYVGGDPLTSLDPFGLANLNFFSPSETKMWNGANSWNVPGYYTVAGHGAPVVMYGPFNHSLMFPKDLAKIIRADKNWHGQPIIFGSCDTGRDRPGGQAGYAELLATELGTWVFSPTEGAWFGNDGMLGSGKFFPPPSWDGQGPWVTKVPGMRK</sequence>
<name>A0ABX0N3E4_9BURK</name>
<evidence type="ECO:0008006" key="3">
    <source>
        <dbReference type="Google" id="ProtNLM"/>
    </source>
</evidence>
<protein>
    <recommendedName>
        <fullName evidence="3">Gingipain domain-containing protein</fullName>
    </recommendedName>
</protein>
<accession>A0ABX0N3E4</accession>
<evidence type="ECO:0000313" key="1">
    <source>
        <dbReference type="EMBL" id="NHZ66921.1"/>
    </source>
</evidence>
<gene>
    <name evidence="1" type="ORF">F1735_32375</name>
</gene>
<reference evidence="1 2" key="1">
    <citation type="submission" date="2019-10" db="EMBL/GenBank/DDBJ databases">
        <title>Taxonomy of Antarctic Massilia spp.: description of Massilia rubra sp. nov., Massilia aquatica sp. nov., Massilia mucilaginosa sp. nov., Massilia frigida sp. nov. isolated from streams, lakes and regoliths.</title>
        <authorList>
            <person name="Holochova P."/>
            <person name="Sedlacek I."/>
            <person name="Kralova S."/>
            <person name="Maslanova I."/>
            <person name="Busse H.-J."/>
            <person name="Stankova E."/>
            <person name="Vrbovska V."/>
            <person name="Kovarovic V."/>
            <person name="Bartak M."/>
            <person name="Svec P."/>
            <person name="Pantucek R."/>
        </authorList>
    </citation>
    <scope>NUCLEOTIDE SEQUENCE [LARGE SCALE GENOMIC DNA]</scope>
    <source>
        <strain evidence="1 2">CCM 8694</strain>
    </source>
</reference>
<dbReference type="EMBL" id="WHJF01000195">
    <property type="protein sequence ID" value="NHZ66921.1"/>
    <property type="molecule type" value="Genomic_DNA"/>
</dbReference>
<organism evidence="1 2">
    <name type="scientific">Massilia genomosp. 1</name>
    <dbReference type="NCBI Taxonomy" id="2609280"/>
    <lineage>
        <taxon>Bacteria</taxon>
        <taxon>Pseudomonadati</taxon>
        <taxon>Pseudomonadota</taxon>
        <taxon>Betaproteobacteria</taxon>
        <taxon>Burkholderiales</taxon>
        <taxon>Oxalobacteraceae</taxon>
        <taxon>Telluria group</taxon>
        <taxon>Massilia</taxon>
    </lineage>
</organism>
<evidence type="ECO:0000313" key="2">
    <source>
        <dbReference type="Proteomes" id="UP000610594"/>
    </source>
</evidence>
<keyword evidence="2" id="KW-1185">Reference proteome</keyword>
<comment type="caution">
    <text evidence="1">The sequence shown here is derived from an EMBL/GenBank/DDBJ whole genome shotgun (WGS) entry which is preliminary data.</text>
</comment>
<proteinExistence type="predicted"/>